<dbReference type="Pfam" id="PF19092">
    <property type="entry name" value="DUF5780"/>
    <property type="match status" value="1"/>
</dbReference>
<name>A0A1M4XSB1_9CLOT</name>
<organism evidence="2 3">
    <name type="scientific">Clostridium fallax</name>
    <dbReference type="NCBI Taxonomy" id="1533"/>
    <lineage>
        <taxon>Bacteria</taxon>
        <taxon>Bacillati</taxon>
        <taxon>Bacillota</taxon>
        <taxon>Clostridia</taxon>
        <taxon>Eubacteriales</taxon>
        <taxon>Clostridiaceae</taxon>
        <taxon>Clostridium</taxon>
    </lineage>
</organism>
<dbReference type="EMBL" id="FQVM01000020">
    <property type="protein sequence ID" value="SHE96280.1"/>
    <property type="molecule type" value="Genomic_DNA"/>
</dbReference>
<dbReference type="AlphaFoldDB" id="A0A1M4XSB1"/>
<accession>A0A1M4XSB1</accession>
<dbReference type="STRING" id="1533.SAMN05443638_12030"/>
<evidence type="ECO:0000259" key="1">
    <source>
        <dbReference type="Pfam" id="PF19092"/>
    </source>
</evidence>
<keyword evidence="3" id="KW-1185">Reference proteome</keyword>
<dbReference type="InterPro" id="IPR043939">
    <property type="entry name" value="DUF5780"/>
</dbReference>
<evidence type="ECO:0000313" key="2">
    <source>
        <dbReference type="EMBL" id="SHE96280.1"/>
    </source>
</evidence>
<protein>
    <recommendedName>
        <fullName evidence="1">DUF5780 domain-containing protein</fullName>
    </recommendedName>
</protein>
<gene>
    <name evidence="2" type="ORF">SAMN05443638_12030</name>
</gene>
<dbReference type="Proteomes" id="UP000184035">
    <property type="component" value="Unassembled WGS sequence"/>
</dbReference>
<evidence type="ECO:0000313" key="3">
    <source>
        <dbReference type="Proteomes" id="UP000184035"/>
    </source>
</evidence>
<proteinExistence type="predicted"/>
<sequence>MTQKTKGKFLWALVLLGFFIVGVIMANMQNNSKVDAKPSNSKDKGKVESMANNDLKEITIESLKVTENSIGEQLVNITLKNNTDKILKSIEVGIIGYNQDDQCIKFNFGNDDIYMGKTKNIDIKPNDMKEVGWQVYPDGKLEKIKVCIDTYQFEGEKMQGNKYFKIWKTDNIK</sequence>
<dbReference type="RefSeq" id="WP_072896805.1">
    <property type="nucleotide sequence ID" value="NZ_FQVM01000020.1"/>
</dbReference>
<reference evidence="2 3" key="1">
    <citation type="submission" date="2016-11" db="EMBL/GenBank/DDBJ databases">
        <authorList>
            <person name="Jaros S."/>
            <person name="Januszkiewicz K."/>
            <person name="Wedrychowicz H."/>
        </authorList>
    </citation>
    <scope>NUCLEOTIDE SEQUENCE [LARGE SCALE GENOMIC DNA]</scope>
    <source>
        <strain evidence="2 3">DSM 2631</strain>
    </source>
</reference>
<feature type="domain" description="DUF5780" evidence="1">
    <location>
        <begin position="75"/>
        <end position="169"/>
    </location>
</feature>